<organism evidence="7 8">
    <name type="scientific">Nephila pilipes</name>
    <name type="common">Giant wood spider</name>
    <name type="synonym">Nephila maculata</name>
    <dbReference type="NCBI Taxonomy" id="299642"/>
    <lineage>
        <taxon>Eukaryota</taxon>
        <taxon>Metazoa</taxon>
        <taxon>Ecdysozoa</taxon>
        <taxon>Arthropoda</taxon>
        <taxon>Chelicerata</taxon>
        <taxon>Arachnida</taxon>
        <taxon>Araneae</taxon>
        <taxon>Araneomorphae</taxon>
        <taxon>Entelegynae</taxon>
        <taxon>Araneoidea</taxon>
        <taxon>Nephilidae</taxon>
        <taxon>Nephila</taxon>
    </lineage>
</organism>
<dbReference type="InterPro" id="IPR052444">
    <property type="entry name" value="Spz/Toll_ligand-like"/>
</dbReference>
<evidence type="ECO:0000256" key="4">
    <source>
        <dbReference type="SAM" id="MobiDB-lite"/>
    </source>
</evidence>
<evidence type="ECO:0000313" key="8">
    <source>
        <dbReference type="Proteomes" id="UP000887013"/>
    </source>
</evidence>
<feature type="compositionally biased region" description="Polar residues" evidence="4">
    <location>
        <begin position="145"/>
        <end position="162"/>
    </location>
</feature>
<dbReference type="GO" id="GO:0008083">
    <property type="term" value="F:growth factor activity"/>
    <property type="evidence" value="ECO:0007669"/>
    <property type="project" value="TreeGrafter"/>
</dbReference>
<keyword evidence="3" id="KW-0325">Glycoprotein</keyword>
<comment type="caution">
    <text evidence="7">The sequence shown here is derived from an EMBL/GenBank/DDBJ whole genome shotgun (WGS) entry which is preliminary data.</text>
</comment>
<dbReference type="PANTHER" id="PTHR23199:SF12">
    <property type="entry name" value="NEUROTROPHIN 1-RELATED"/>
    <property type="match status" value="1"/>
</dbReference>
<name>A0A8X6JRW8_NEPPI</name>
<dbReference type="SUPFAM" id="SSF57501">
    <property type="entry name" value="Cystine-knot cytokines"/>
    <property type="match status" value="1"/>
</dbReference>
<sequence>MWLISFLCLVAMVNCEPFDPFFDPATSFFVPAEETHFGAFPELPFYPKDGPHLTPDFKNPFTSESSDLPLYRDGKATQPQATLSKLERDYKAQLHKVAGLTPTFQPPRQPFHGSASSTFHGRGPRFQSEPFSAASNVEERKQGVGNYQRNNDKTYSSASGGLTAQPQIQTGFVPIINGKRTQGVSSSVIKDVAPPILTAASTRSNTFKVSASVQSSSKVPFNSKPAQNASVGVQEDNVRSRQSSYSRFLRNETRVPQAITTTSSESVVSRVVAKPAAILKSQDKDILRVAPSIQDDVKTAAKKTLDINCEGSRDLGWCELGDKYPRKYVDQVVAACQDVIQRMHVEVPHSFEKLSDTSDFRAELNTTQREARERGSHDAWSWASYFHEGSLCDAETGFLRPETAKDSSGKWNIIVQAETIKQRVPIEMCRKTNTSCKKMLNCGLKSQCLQKYNYHLLLSLNPSQKHDCPFMKLYRFPSACVCHVE</sequence>
<evidence type="ECO:0000256" key="3">
    <source>
        <dbReference type="ARBA" id="ARBA00023180"/>
    </source>
</evidence>
<feature type="signal peptide" evidence="5">
    <location>
        <begin position="1"/>
        <end position="15"/>
    </location>
</feature>
<dbReference type="InterPro" id="IPR029034">
    <property type="entry name" value="Cystine-knot_cytokine"/>
</dbReference>
<feature type="region of interest" description="Disordered" evidence="4">
    <location>
        <begin position="101"/>
        <end position="162"/>
    </location>
</feature>
<feature type="region of interest" description="Disordered" evidence="4">
    <location>
        <begin position="217"/>
        <end position="237"/>
    </location>
</feature>
<dbReference type="Proteomes" id="UP000887013">
    <property type="component" value="Unassembled WGS sequence"/>
</dbReference>
<dbReference type="PANTHER" id="PTHR23199">
    <property type="entry name" value="NEUROTROPHIN 1-RELATED"/>
    <property type="match status" value="1"/>
</dbReference>
<reference evidence="7" key="1">
    <citation type="submission" date="2020-08" db="EMBL/GenBank/DDBJ databases">
        <title>Multicomponent nature underlies the extraordinary mechanical properties of spider dragline silk.</title>
        <authorList>
            <person name="Kono N."/>
            <person name="Nakamura H."/>
            <person name="Mori M."/>
            <person name="Yoshida Y."/>
            <person name="Ohtoshi R."/>
            <person name="Malay A.D."/>
            <person name="Moran D.A.P."/>
            <person name="Tomita M."/>
            <person name="Numata K."/>
            <person name="Arakawa K."/>
        </authorList>
    </citation>
    <scope>NUCLEOTIDE SEQUENCE</scope>
</reference>
<keyword evidence="1 5" id="KW-0732">Signal</keyword>
<keyword evidence="8" id="KW-1185">Reference proteome</keyword>
<dbReference type="Gene3D" id="2.10.90.10">
    <property type="entry name" value="Cystine-knot cytokines"/>
    <property type="match status" value="1"/>
</dbReference>
<evidence type="ECO:0000313" key="7">
    <source>
        <dbReference type="EMBL" id="GFS55467.1"/>
    </source>
</evidence>
<keyword evidence="2" id="KW-1015">Disulfide bond</keyword>
<proteinExistence type="predicted"/>
<evidence type="ECO:0000256" key="2">
    <source>
        <dbReference type="ARBA" id="ARBA00023157"/>
    </source>
</evidence>
<dbReference type="GO" id="GO:0005121">
    <property type="term" value="F:Toll binding"/>
    <property type="evidence" value="ECO:0007669"/>
    <property type="project" value="TreeGrafter"/>
</dbReference>
<dbReference type="GO" id="GO:0045087">
    <property type="term" value="P:innate immune response"/>
    <property type="evidence" value="ECO:0007669"/>
    <property type="project" value="TreeGrafter"/>
</dbReference>
<feature type="domain" description="Spaetzle" evidence="6">
    <location>
        <begin position="390"/>
        <end position="484"/>
    </location>
</feature>
<gene>
    <name evidence="7" type="primary">AVEN_144741_1</name>
    <name evidence="7" type="ORF">NPIL_559691</name>
</gene>
<evidence type="ECO:0000259" key="6">
    <source>
        <dbReference type="Pfam" id="PF16077"/>
    </source>
</evidence>
<dbReference type="GO" id="GO:0005615">
    <property type="term" value="C:extracellular space"/>
    <property type="evidence" value="ECO:0007669"/>
    <property type="project" value="UniProtKB-ARBA"/>
</dbReference>
<feature type="chain" id="PRO_5036467884" evidence="5">
    <location>
        <begin position="16"/>
        <end position="485"/>
    </location>
</feature>
<dbReference type="GO" id="GO:0021556">
    <property type="term" value="P:central nervous system formation"/>
    <property type="evidence" value="ECO:0007669"/>
    <property type="project" value="TreeGrafter"/>
</dbReference>
<dbReference type="AlphaFoldDB" id="A0A8X6JRW8"/>
<evidence type="ECO:0000256" key="5">
    <source>
        <dbReference type="SAM" id="SignalP"/>
    </source>
</evidence>
<evidence type="ECO:0000256" key="1">
    <source>
        <dbReference type="ARBA" id="ARBA00022729"/>
    </source>
</evidence>
<accession>A0A8X6JRW8</accession>
<dbReference type="EMBL" id="BMAW01092570">
    <property type="protein sequence ID" value="GFS55467.1"/>
    <property type="molecule type" value="Genomic_DNA"/>
</dbReference>
<dbReference type="InterPro" id="IPR032104">
    <property type="entry name" value="Spaetzle"/>
</dbReference>
<dbReference type="Pfam" id="PF16077">
    <property type="entry name" value="Spaetzle"/>
    <property type="match status" value="1"/>
</dbReference>
<protein>
    <submittedName>
        <fullName evidence="7">Spaetzle domain-containing protein</fullName>
    </submittedName>
</protein>
<dbReference type="OrthoDB" id="6359065at2759"/>